<keyword evidence="1 4" id="KW-0560">Oxidoreductase</keyword>
<name>A0ABW3VDX0_9PSEU</name>
<dbReference type="EMBL" id="JBHTMB010000026">
    <property type="protein sequence ID" value="MFD1232520.1"/>
    <property type="molecule type" value="Genomic_DNA"/>
</dbReference>
<dbReference type="GO" id="GO:0016491">
    <property type="term" value="F:oxidoreductase activity"/>
    <property type="evidence" value="ECO:0007669"/>
    <property type="project" value="UniProtKB-KW"/>
</dbReference>
<dbReference type="EC" id="1.-.-.-" evidence="4"/>
<proteinExistence type="predicted"/>
<keyword evidence="5" id="KW-1185">Reference proteome</keyword>
<dbReference type="PANTHER" id="PTHR30137">
    <property type="entry name" value="LUCIFERASE-LIKE MONOOXYGENASE"/>
    <property type="match status" value="1"/>
</dbReference>
<dbReference type="PANTHER" id="PTHR30137:SF8">
    <property type="entry name" value="BLR5498 PROTEIN"/>
    <property type="match status" value="1"/>
</dbReference>
<reference evidence="5" key="1">
    <citation type="journal article" date="2019" name="Int. J. Syst. Evol. Microbiol.">
        <title>The Global Catalogue of Microorganisms (GCM) 10K type strain sequencing project: providing services to taxonomists for standard genome sequencing and annotation.</title>
        <authorList>
            <consortium name="The Broad Institute Genomics Platform"/>
            <consortium name="The Broad Institute Genome Sequencing Center for Infectious Disease"/>
            <person name="Wu L."/>
            <person name="Ma J."/>
        </authorList>
    </citation>
    <scope>NUCLEOTIDE SEQUENCE [LARGE SCALE GENOMIC DNA]</scope>
    <source>
        <strain evidence="5">CCUG 49018</strain>
    </source>
</reference>
<evidence type="ECO:0000256" key="2">
    <source>
        <dbReference type="ARBA" id="ARBA00023033"/>
    </source>
</evidence>
<dbReference type="SUPFAM" id="SSF51679">
    <property type="entry name" value="Bacterial luciferase-like"/>
    <property type="match status" value="1"/>
</dbReference>
<keyword evidence="2" id="KW-0503">Monooxygenase</keyword>
<evidence type="ECO:0000313" key="4">
    <source>
        <dbReference type="EMBL" id="MFD1232520.1"/>
    </source>
</evidence>
<comment type="caution">
    <text evidence="4">The sequence shown here is derived from an EMBL/GenBank/DDBJ whole genome shotgun (WGS) entry which is preliminary data.</text>
</comment>
<feature type="domain" description="Luciferase-like" evidence="3">
    <location>
        <begin position="25"/>
        <end position="270"/>
    </location>
</feature>
<evidence type="ECO:0000256" key="1">
    <source>
        <dbReference type="ARBA" id="ARBA00023002"/>
    </source>
</evidence>
<gene>
    <name evidence="4" type="ORF">ACFQ34_04420</name>
</gene>
<dbReference type="Proteomes" id="UP001597182">
    <property type="component" value="Unassembled WGS sequence"/>
</dbReference>
<dbReference type="Gene3D" id="3.20.20.30">
    <property type="entry name" value="Luciferase-like domain"/>
    <property type="match status" value="1"/>
</dbReference>
<accession>A0ABW3VDX0</accession>
<dbReference type="Pfam" id="PF00296">
    <property type="entry name" value="Bac_luciferase"/>
    <property type="match status" value="1"/>
</dbReference>
<dbReference type="InterPro" id="IPR011251">
    <property type="entry name" value="Luciferase-like_dom"/>
</dbReference>
<evidence type="ECO:0000313" key="5">
    <source>
        <dbReference type="Proteomes" id="UP001597182"/>
    </source>
</evidence>
<protein>
    <submittedName>
        <fullName evidence="4">LLM class flavin-dependent oxidoreductase</fullName>
        <ecNumber evidence="4">1.-.-.-</ecNumber>
    </submittedName>
</protein>
<dbReference type="InterPro" id="IPR050766">
    <property type="entry name" value="Bact_Lucif_Oxidored"/>
</dbReference>
<dbReference type="InterPro" id="IPR036661">
    <property type="entry name" value="Luciferase-like_sf"/>
</dbReference>
<evidence type="ECO:0000259" key="3">
    <source>
        <dbReference type="Pfam" id="PF00296"/>
    </source>
</evidence>
<sequence length="354" mass="39207">MTGTDVRFGLTYAFRNLDPAEDHHHYLGRKLDEIVHAEELGFDEVRVAEHHLVDDGYVPCPVVAGAAIAARTSRIGIGQGVLLAPFYHPVRLAEEAAFVDNLSGGRFSLTLGLGYRDAEFRAYGLSRRERAARTAEVVQVVLACLSGEPVDHRGRFFDLDGVTIRPASHQRPRLPVWVGAHTRPAMERAARLGVDGLIGVEADLPMWQEVNAELRPGHPVRFAAPLTVNLVASDDPERDWARYRDRLAHPIRQYAQWAAADGDLGKVNEPRFGEQRTDADLARVTRFATTEEILDAYLARLDSFVHYETIMVDGLSTELPAEASHRALELFATEVAPTVRARVAARRAELLSVA</sequence>
<organism evidence="4 5">
    <name type="scientific">Pseudonocardia benzenivorans</name>
    <dbReference type="NCBI Taxonomy" id="228005"/>
    <lineage>
        <taxon>Bacteria</taxon>
        <taxon>Bacillati</taxon>
        <taxon>Actinomycetota</taxon>
        <taxon>Actinomycetes</taxon>
        <taxon>Pseudonocardiales</taxon>
        <taxon>Pseudonocardiaceae</taxon>
        <taxon>Pseudonocardia</taxon>
    </lineage>
</organism>
<dbReference type="RefSeq" id="WP_103380462.1">
    <property type="nucleotide sequence ID" value="NZ_BAABKS010000085.1"/>
</dbReference>